<protein>
    <submittedName>
        <fullName evidence="1">Uncharacterized protein</fullName>
    </submittedName>
</protein>
<sequence>MTSHQGALSDGCLCWDGDRDGAGTGVRFGFERGSNEGVNATALEIGGWGLGFRGTRREVASGCALFLVATFGHRFHFGKELISKTGREA</sequence>
<dbReference type="KEGG" id="sus:Acid_3605"/>
<dbReference type="InParanoid" id="Q01N75"/>
<gene>
    <name evidence="1" type="ordered locus">Acid_3605</name>
</gene>
<proteinExistence type="predicted"/>
<dbReference type="AlphaFoldDB" id="Q01N75"/>
<evidence type="ECO:0000313" key="1">
    <source>
        <dbReference type="EMBL" id="ABJ84577.1"/>
    </source>
</evidence>
<name>Q01N75_SOLUE</name>
<organism evidence="1">
    <name type="scientific">Solibacter usitatus (strain Ellin6076)</name>
    <dbReference type="NCBI Taxonomy" id="234267"/>
    <lineage>
        <taxon>Bacteria</taxon>
        <taxon>Pseudomonadati</taxon>
        <taxon>Acidobacteriota</taxon>
        <taxon>Terriglobia</taxon>
        <taxon>Bryobacterales</taxon>
        <taxon>Solibacteraceae</taxon>
        <taxon>Candidatus Solibacter</taxon>
    </lineage>
</organism>
<dbReference type="EMBL" id="CP000473">
    <property type="protein sequence ID" value="ABJ84577.1"/>
    <property type="molecule type" value="Genomic_DNA"/>
</dbReference>
<dbReference type="HOGENOM" id="CLU_2453024_0_0_0"/>
<reference evidence="1" key="1">
    <citation type="submission" date="2006-10" db="EMBL/GenBank/DDBJ databases">
        <title>Complete sequence of Solibacter usitatus Ellin6076.</title>
        <authorList>
            <consortium name="US DOE Joint Genome Institute"/>
            <person name="Copeland A."/>
            <person name="Lucas S."/>
            <person name="Lapidus A."/>
            <person name="Barry K."/>
            <person name="Detter J.C."/>
            <person name="Glavina del Rio T."/>
            <person name="Hammon N."/>
            <person name="Israni S."/>
            <person name="Dalin E."/>
            <person name="Tice H."/>
            <person name="Pitluck S."/>
            <person name="Thompson L.S."/>
            <person name="Brettin T."/>
            <person name="Bruce D."/>
            <person name="Han C."/>
            <person name="Tapia R."/>
            <person name="Gilna P."/>
            <person name="Schmutz J."/>
            <person name="Larimer F."/>
            <person name="Land M."/>
            <person name="Hauser L."/>
            <person name="Kyrpides N."/>
            <person name="Mikhailova N."/>
            <person name="Janssen P.H."/>
            <person name="Kuske C.R."/>
            <person name="Richardson P."/>
        </authorList>
    </citation>
    <scope>NUCLEOTIDE SEQUENCE</scope>
    <source>
        <strain evidence="1">Ellin6076</strain>
    </source>
</reference>
<dbReference type="STRING" id="234267.Acid_3605"/>
<accession>Q01N75</accession>